<dbReference type="InterPro" id="IPR001173">
    <property type="entry name" value="Glyco_trans_2-like"/>
</dbReference>
<dbReference type="CDD" id="cd00761">
    <property type="entry name" value="Glyco_tranf_GTA_type"/>
    <property type="match status" value="1"/>
</dbReference>
<keyword evidence="1" id="KW-0472">Membrane</keyword>
<keyword evidence="1" id="KW-0812">Transmembrane</keyword>
<dbReference type="SUPFAM" id="SSF53448">
    <property type="entry name" value="Nucleotide-diphospho-sugar transferases"/>
    <property type="match status" value="1"/>
</dbReference>
<keyword evidence="1" id="KW-1133">Transmembrane helix</keyword>
<gene>
    <name evidence="3" type="ORF">K5I29_10705</name>
</gene>
<dbReference type="PANTHER" id="PTHR22916">
    <property type="entry name" value="GLYCOSYLTRANSFERASE"/>
    <property type="match status" value="1"/>
</dbReference>
<name>A0ABY6LXR1_9FLAO</name>
<protein>
    <submittedName>
        <fullName evidence="3">Glycosyltransferase</fullName>
        <ecNumber evidence="3">2.4.-.-</ecNumber>
    </submittedName>
</protein>
<feature type="transmembrane region" description="Helical" evidence="1">
    <location>
        <begin position="306"/>
        <end position="325"/>
    </location>
</feature>
<dbReference type="Proteomes" id="UP001163328">
    <property type="component" value="Chromosome"/>
</dbReference>
<dbReference type="EMBL" id="CP081495">
    <property type="protein sequence ID" value="UYW00961.1"/>
    <property type="molecule type" value="Genomic_DNA"/>
</dbReference>
<reference evidence="3" key="1">
    <citation type="submission" date="2021-08" db="EMBL/GenBank/DDBJ databases">
        <title>Flavobacterium sp. strain CC-SYL302.</title>
        <authorList>
            <person name="Lin S.-Y."/>
            <person name="Lee T.-H."/>
            <person name="Young C.-C."/>
        </authorList>
    </citation>
    <scope>NUCLEOTIDE SEQUENCE</scope>
    <source>
        <strain evidence="3">CC-SYL302</strain>
    </source>
</reference>
<proteinExistence type="predicted"/>
<keyword evidence="3" id="KW-0328">Glycosyltransferase</keyword>
<dbReference type="GO" id="GO:0016757">
    <property type="term" value="F:glycosyltransferase activity"/>
    <property type="evidence" value="ECO:0007669"/>
    <property type="project" value="UniProtKB-KW"/>
</dbReference>
<dbReference type="Pfam" id="PF00535">
    <property type="entry name" value="Glycos_transf_2"/>
    <property type="match status" value="1"/>
</dbReference>
<feature type="domain" description="Glycosyltransferase 2-like" evidence="2">
    <location>
        <begin position="11"/>
        <end position="176"/>
    </location>
</feature>
<dbReference type="EC" id="2.4.-.-" evidence="3"/>
<keyword evidence="3" id="KW-0808">Transferase</keyword>
<keyword evidence="4" id="KW-1185">Reference proteome</keyword>
<evidence type="ECO:0000256" key="1">
    <source>
        <dbReference type="SAM" id="Phobius"/>
    </source>
</evidence>
<sequence length="336" mass="39048">MPTNTFAPLFSIIIPVYNVEKYLEKCLQSILNQTFEDYELIIVNDGSIDSSGSICQLFLTKFKNSKYFYQENAGAAIARNNGLKKAIGEYIIFIDSDDYLFDNNALKDIANLIKEKNYPDVILHKETRISPNGRIFPPHFDNKIYNHSFKKEAKVLINNGFFKASPCDKIVRRELLINNNIFFPPGLKAEDMEWTANLMLSLNTFCCFPNSFYMYRHFREGSQSNTINKTVITDVYLMLSRSCSKQLSKEDIELINHFWADHYCLLLIHFNLLKNSLEKEKINDIKNLSYLLATNSTKNVSKLNKAYSLLGFNLTVIFLKLYMIVNNFLKKRKNYN</sequence>
<accession>A0ABY6LXR1</accession>
<evidence type="ECO:0000313" key="4">
    <source>
        <dbReference type="Proteomes" id="UP001163328"/>
    </source>
</evidence>
<dbReference type="Gene3D" id="3.90.550.10">
    <property type="entry name" value="Spore Coat Polysaccharide Biosynthesis Protein SpsA, Chain A"/>
    <property type="match status" value="1"/>
</dbReference>
<dbReference type="RefSeq" id="WP_264433240.1">
    <property type="nucleotide sequence ID" value="NZ_CP081495.1"/>
</dbReference>
<organism evidence="3 4">
    <name type="scientific">Flavobacterium agricola</name>
    <dbReference type="NCBI Taxonomy" id="2870839"/>
    <lineage>
        <taxon>Bacteria</taxon>
        <taxon>Pseudomonadati</taxon>
        <taxon>Bacteroidota</taxon>
        <taxon>Flavobacteriia</taxon>
        <taxon>Flavobacteriales</taxon>
        <taxon>Flavobacteriaceae</taxon>
        <taxon>Flavobacterium</taxon>
    </lineage>
</organism>
<evidence type="ECO:0000259" key="2">
    <source>
        <dbReference type="Pfam" id="PF00535"/>
    </source>
</evidence>
<dbReference type="PANTHER" id="PTHR22916:SF3">
    <property type="entry name" value="UDP-GLCNAC:BETAGAL BETA-1,3-N-ACETYLGLUCOSAMINYLTRANSFERASE-LIKE PROTEIN 1"/>
    <property type="match status" value="1"/>
</dbReference>
<dbReference type="InterPro" id="IPR029044">
    <property type="entry name" value="Nucleotide-diphossugar_trans"/>
</dbReference>
<evidence type="ECO:0000313" key="3">
    <source>
        <dbReference type="EMBL" id="UYW00961.1"/>
    </source>
</evidence>